<evidence type="ECO:0000259" key="4">
    <source>
        <dbReference type="PROSITE" id="PS50987"/>
    </source>
</evidence>
<proteinExistence type="predicted"/>
<dbReference type="PANTHER" id="PTHR33154:SF12">
    <property type="entry name" value="TRANSCRIPTIONAL REGULATORY PROTEIN"/>
    <property type="match status" value="1"/>
</dbReference>
<dbReference type="PANTHER" id="PTHR33154">
    <property type="entry name" value="TRANSCRIPTIONAL REGULATOR, ARSR FAMILY"/>
    <property type="match status" value="1"/>
</dbReference>
<evidence type="ECO:0000313" key="6">
    <source>
        <dbReference type="Proteomes" id="UP001501638"/>
    </source>
</evidence>
<dbReference type="PROSITE" id="PS50987">
    <property type="entry name" value="HTH_ARSR_2"/>
    <property type="match status" value="1"/>
</dbReference>
<organism evidence="5 6">
    <name type="scientific">Streptomyces macrosporus</name>
    <dbReference type="NCBI Taxonomy" id="44032"/>
    <lineage>
        <taxon>Bacteria</taxon>
        <taxon>Bacillati</taxon>
        <taxon>Actinomycetota</taxon>
        <taxon>Actinomycetes</taxon>
        <taxon>Kitasatosporales</taxon>
        <taxon>Streptomycetaceae</taxon>
        <taxon>Streptomyces</taxon>
    </lineage>
</organism>
<name>A0ABN3JD90_9ACTN</name>
<dbReference type="RefSeq" id="WP_344320390.1">
    <property type="nucleotide sequence ID" value="NZ_BAAASZ010000005.1"/>
</dbReference>
<reference evidence="5 6" key="1">
    <citation type="journal article" date="2019" name="Int. J. Syst. Evol. Microbiol.">
        <title>The Global Catalogue of Microorganisms (GCM) 10K type strain sequencing project: providing services to taxonomists for standard genome sequencing and annotation.</title>
        <authorList>
            <consortium name="The Broad Institute Genomics Platform"/>
            <consortium name="The Broad Institute Genome Sequencing Center for Infectious Disease"/>
            <person name="Wu L."/>
            <person name="Ma J."/>
        </authorList>
    </citation>
    <scope>NUCLEOTIDE SEQUENCE [LARGE SCALE GENOMIC DNA]</scope>
    <source>
        <strain evidence="5 6">JCM 6305</strain>
    </source>
</reference>
<comment type="caution">
    <text evidence="5">The sequence shown here is derived from an EMBL/GenBank/DDBJ whole genome shotgun (WGS) entry which is preliminary data.</text>
</comment>
<dbReference type="InterPro" id="IPR036388">
    <property type="entry name" value="WH-like_DNA-bd_sf"/>
</dbReference>
<dbReference type="PRINTS" id="PR00778">
    <property type="entry name" value="HTHARSR"/>
</dbReference>
<dbReference type="CDD" id="cd00090">
    <property type="entry name" value="HTH_ARSR"/>
    <property type="match status" value="1"/>
</dbReference>
<keyword evidence="3" id="KW-0804">Transcription</keyword>
<keyword evidence="6" id="KW-1185">Reference proteome</keyword>
<evidence type="ECO:0000256" key="1">
    <source>
        <dbReference type="ARBA" id="ARBA00023015"/>
    </source>
</evidence>
<dbReference type="InterPro" id="IPR011991">
    <property type="entry name" value="ArsR-like_HTH"/>
</dbReference>
<dbReference type="InterPro" id="IPR036390">
    <property type="entry name" value="WH_DNA-bd_sf"/>
</dbReference>
<keyword evidence="1" id="KW-0805">Transcription regulation</keyword>
<feature type="domain" description="HTH arsR-type" evidence="4">
    <location>
        <begin position="6"/>
        <end position="105"/>
    </location>
</feature>
<dbReference type="SMART" id="SM00418">
    <property type="entry name" value="HTH_ARSR"/>
    <property type="match status" value="1"/>
</dbReference>
<dbReference type="InterPro" id="IPR051081">
    <property type="entry name" value="HTH_MetalResp_TranReg"/>
</dbReference>
<gene>
    <name evidence="5" type="ORF">GCM10010405_05370</name>
</gene>
<dbReference type="EMBL" id="BAAASZ010000005">
    <property type="protein sequence ID" value="GAA2425787.1"/>
    <property type="molecule type" value="Genomic_DNA"/>
</dbReference>
<evidence type="ECO:0000313" key="5">
    <source>
        <dbReference type="EMBL" id="GAA2425787.1"/>
    </source>
</evidence>
<dbReference type="SUPFAM" id="SSF46785">
    <property type="entry name" value="Winged helix' DNA-binding domain"/>
    <property type="match status" value="1"/>
</dbReference>
<evidence type="ECO:0000256" key="2">
    <source>
        <dbReference type="ARBA" id="ARBA00023125"/>
    </source>
</evidence>
<dbReference type="Proteomes" id="UP001501638">
    <property type="component" value="Unassembled WGS sequence"/>
</dbReference>
<protein>
    <submittedName>
        <fullName evidence="5">Helix-turn-helix domain-containing protein</fullName>
    </submittedName>
</protein>
<dbReference type="Pfam" id="PF12840">
    <property type="entry name" value="HTH_20"/>
    <property type="match status" value="1"/>
</dbReference>
<evidence type="ECO:0000256" key="3">
    <source>
        <dbReference type="ARBA" id="ARBA00023163"/>
    </source>
</evidence>
<dbReference type="InterPro" id="IPR001845">
    <property type="entry name" value="HTH_ArsR_DNA-bd_dom"/>
</dbReference>
<dbReference type="Gene3D" id="1.10.10.10">
    <property type="entry name" value="Winged helix-like DNA-binding domain superfamily/Winged helix DNA-binding domain"/>
    <property type="match status" value="1"/>
</dbReference>
<sequence length="119" mass="13450">MRELTQPAVDDIKLVDVLHALADPVRLHIVARLADEERESCSGISEGVDVHRTTMSHHYRVLRESGVTWTTVEGRTRYVSLRRDDLDARFPGLLDAVLDQLRRSRPASSAAPRSKPERP</sequence>
<accession>A0ABN3JD90</accession>
<keyword evidence="2" id="KW-0238">DNA-binding</keyword>